<feature type="compositionally biased region" description="Polar residues" evidence="8">
    <location>
        <begin position="300"/>
        <end position="324"/>
    </location>
</feature>
<keyword evidence="7" id="KW-0479">Metal-binding</keyword>
<dbReference type="EMBL" id="JAWRVE010000085">
    <property type="protein sequence ID" value="KAL1861549.1"/>
    <property type="molecule type" value="Genomic_DNA"/>
</dbReference>
<evidence type="ECO:0000256" key="4">
    <source>
        <dbReference type="ARBA" id="ARBA00023015"/>
    </source>
</evidence>
<accession>A0ABR3WGQ5</accession>
<dbReference type="InterPro" id="IPR000812">
    <property type="entry name" value="TFIIB"/>
</dbReference>
<organism evidence="10 11">
    <name type="scientific">Diaporthe australafricana</name>
    <dbReference type="NCBI Taxonomy" id="127596"/>
    <lineage>
        <taxon>Eukaryota</taxon>
        <taxon>Fungi</taxon>
        <taxon>Dikarya</taxon>
        <taxon>Ascomycota</taxon>
        <taxon>Pezizomycotina</taxon>
        <taxon>Sordariomycetes</taxon>
        <taxon>Sordariomycetidae</taxon>
        <taxon>Diaporthales</taxon>
        <taxon>Diaporthaceae</taxon>
        <taxon>Diaporthe</taxon>
    </lineage>
</organism>
<dbReference type="PANTHER" id="PTHR11618">
    <property type="entry name" value="TRANSCRIPTION INITIATION FACTOR IIB-RELATED"/>
    <property type="match status" value="1"/>
</dbReference>
<evidence type="ECO:0000256" key="6">
    <source>
        <dbReference type="ARBA" id="ARBA00031706"/>
    </source>
</evidence>
<feature type="domain" description="TFIIB-type" evidence="9">
    <location>
        <begin position="369"/>
        <end position="402"/>
    </location>
</feature>
<feature type="region of interest" description="Disordered" evidence="8">
    <location>
        <begin position="835"/>
        <end position="867"/>
    </location>
</feature>
<evidence type="ECO:0000313" key="11">
    <source>
        <dbReference type="Proteomes" id="UP001583177"/>
    </source>
</evidence>
<dbReference type="InterPro" id="IPR013137">
    <property type="entry name" value="Znf_TFIIB"/>
</dbReference>
<dbReference type="InterPro" id="IPR023486">
    <property type="entry name" value="TFIIB_CS"/>
</dbReference>
<dbReference type="PANTHER" id="PTHR11618:SF13">
    <property type="entry name" value="TRANSCRIPTION INITIATION FACTOR IIB"/>
    <property type="match status" value="1"/>
</dbReference>
<dbReference type="Proteomes" id="UP001583177">
    <property type="component" value="Unassembled WGS sequence"/>
</dbReference>
<dbReference type="Pfam" id="PF00106">
    <property type="entry name" value="adh_short"/>
    <property type="match status" value="1"/>
</dbReference>
<dbReference type="CDD" id="cd20551">
    <property type="entry name" value="CYCLIN_TFIIB_rpt1"/>
    <property type="match status" value="1"/>
</dbReference>
<comment type="caution">
    <text evidence="10">The sequence shown here is derived from an EMBL/GenBank/DDBJ whole genome shotgun (WGS) entry which is preliminary data.</text>
</comment>
<dbReference type="SUPFAM" id="SSF47954">
    <property type="entry name" value="Cyclin-like"/>
    <property type="match status" value="2"/>
</dbReference>
<dbReference type="CDD" id="cd05325">
    <property type="entry name" value="carb_red_sniffer_like_SDR_c"/>
    <property type="match status" value="1"/>
</dbReference>
<dbReference type="InterPro" id="IPR013150">
    <property type="entry name" value="TFIIB_cyclin"/>
</dbReference>
<proteinExistence type="inferred from homology"/>
<name>A0ABR3WGQ5_9PEZI</name>
<evidence type="ECO:0000256" key="3">
    <source>
        <dbReference type="ARBA" id="ARBA00022737"/>
    </source>
</evidence>
<dbReference type="SMART" id="SM00385">
    <property type="entry name" value="CYCLIN"/>
    <property type="match status" value="2"/>
</dbReference>
<dbReference type="PROSITE" id="PS00782">
    <property type="entry name" value="TFIIB"/>
    <property type="match status" value="2"/>
</dbReference>
<dbReference type="InterPro" id="IPR002347">
    <property type="entry name" value="SDR_fam"/>
</dbReference>
<evidence type="ECO:0000256" key="5">
    <source>
        <dbReference type="ARBA" id="ARBA00023163"/>
    </source>
</evidence>
<dbReference type="Pfam" id="PF00382">
    <property type="entry name" value="TFIIB"/>
    <property type="match status" value="2"/>
</dbReference>
<feature type="region of interest" description="Disordered" evidence="8">
    <location>
        <begin position="288"/>
        <end position="325"/>
    </location>
</feature>
<dbReference type="PROSITE" id="PS51134">
    <property type="entry name" value="ZF_TFIIB"/>
    <property type="match status" value="1"/>
</dbReference>
<protein>
    <recommendedName>
        <fullName evidence="2">Transcription initiation factor IIB</fullName>
    </recommendedName>
    <alternativeName>
        <fullName evidence="6">General transcription factor TFIIB</fullName>
    </alternativeName>
</protein>
<dbReference type="SUPFAM" id="SSF57783">
    <property type="entry name" value="Zinc beta-ribbon"/>
    <property type="match status" value="1"/>
</dbReference>
<comment type="similarity">
    <text evidence="1">Belongs to the TFIIB family.</text>
</comment>
<reference evidence="10 11" key="1">
    <citation type="journal article" date="2024" name="IMA Fungus">
        <title>IMA Genome - F19 : A genome assembly and annotation guide to empower mycologists, including annotated draft genome sequences of Ceratocystis pirilliformis, Diaporthe australafricana, Fusarium ophioides, Paecilomyces lecythidis, and Sporothrix stenoceras.</title>
        <authorList>
            <person name="Aylward J."/>
            <person name="Wilson A.M."/>
            <person name="Visagie C.M."/>
            <person name="Spraker J."/>
            <person name="Barnes I."/>
            <person name="Buitendag C."/>
            <person name="Ceriani C."/>
            <person name="Del Mar Angel L."/>
            <person name="du Plessis D."/>
            <person name="Fuchs T."/>
            <person name="Gasser K."/>
            <person name="Kramer D."/>
            <person name="Li W."/>
            <person name="Munsamy K."/>
            <person name="Piso A."/>
            <person name="Price J.L."/>
            <person name="Sonnekus B."/>
            <person name="Thomas C."/>
            <person name="van der Nest A."/>
            <person name="van Dijk A."/>
            <person name="van Heerden A."/>
            <person name="van Vuuren N."/>
            <person name="Yilmaz N."/>
            <person name="Duong T.A."/>
            <person name="van der Merwe N.A."/>
            <person name="Wingfield M.J."/>
            <person name="Wingfield B.D."/>
        </authorList>
    </citation>
    <scope>NUCLEOTIDE SEQUENCE [LARGE SCALE GENOMIC DNA]</scope>
    <source>
        <strain evidence="10 11">CMW 18300</strain>
    </source>
</reference>
<dbReference type="SUPFAM" id="SSF51735">
    <property type="entry name" value="NAD(P)-binding Rossmann-fold domains"/>
    <property type="match status" value="1"/>
</dbReference>
<evidence type="ECO:0000313" key="10">
    <source>
        <dbReference type="EMBL" id="KAL1861549.1"/>
    </source>
</evidence>
<dbReference type="Gene3D" id="2.20.25.10">
    <property type="match status" value="1"/>
</dbReference>
<keyword evidence="4" id="KW-0805">Transcription regulation</keyword>
<evidence type="ECO:0000256" key="8">
    <source>
        <dbReference type="SAM" id="MobiDB-lite"/>
    </source>
</evidence>
<evidence type="ECO:0000256" key="2">
    <source>
        <dbReference type="ARBA" id="ARBA00013932"/>
    </source>
</evidence>
<sequence length="867" mass="94263">MATYLITGTAKGLGLELTSQLSKLPTSQVSKIFAVTRGPPTPALSDLISQNAGRVVSIIATVDDTKSVEQAAEQVKDHLKGAGLDVLVNNAAVQKHSPNGKMEGFTPDDLSWMLNTNLVGPHRMTVAFLPLLRAGKEKKVINLSSTMGSLAWAEALHLAPGQAYKVSKCGLHMLNKMFALDLAGEGFTFLCISPGHLKTDLGGDGDFTVDIGAAEVRRMILEAKPEQTGKFLNIHVPGHEEDYGKYDGKEIACYVAQAIGSHKAELRTERRARKKIRLDAEHNIHVARKRQPKTLRPRQTIKQSFSNSKPIKQVSPKQKASTLGSDRRVLAQVVNHSSAAAFNTKNMASSTMGVGGPDNDYKENEQVSHIMMCPDCKEFPPNLAEEFSSGDMVCTTCGLVVGDKIVDTRSEWRTFANDDTNGDDPSRVGDVGNPLFEDTVATLQTTIGAEGSNSFHLMKTQQKTVEKGAKNLKEGFSQIKTLTDALQVGNQVRDTAMHIFKLADEKKFLKGKPQEAVIAGCIFVACRQGGVARTFREIFNLTRVSKKEIGRVFKLLEKFLVDCQNEGAKVGHSAVSTVSGFEQRGSTNAEDLVRRFVSQLGVRSQSEVEAIGMLIAKKTGQVSTLAGRSPLSVAAACIFMATHYLGEGNSSKDIASVAGVSDGTIKTAYKYLYAEKESLLDAEAFQKSRGRALAEAPQKSPDPDEIKKEIALVDEAAQKSRGPVKVKKESPAMVDELTQKSCGPDEIRKVSPALIGQTIQKSRAPDEDKKVYPALMVEATQKSRGPGPKKSSPALIREAAEVFSCNDPARIRSFCEKNYPDRDMSSFLRYCEKHLKPGDASNRSPNTEQAGRSRYITSIQSSGTRRS</sequence>
<evidence type="ECO:0000259" key="9">
    <source>
        <dbReference type="PROSITE" id="PS51134"/>
    </source>
</evidence>
<evidence type="ECO:0000256" key="7">
    <source>
        <dbReference type="PROSITE-ProRule" id="PRU00469"/>
    </source>
</evidence>
<dbReference type="Pfam" id="PF08271">
    <property type="entry name" value="Zn_Ribbon_TF"/>
    <property type="match status" value="1"/>
</dbReference>
<gene>
    <name evidence="10" type="primary">SUA7</name>
    <name evidence="10" type="ORF">Daus18300_008812</name>
</gene>
<keyword evidence="7" id="KW-0863">Zinc-finger</keyword>
<keyword evidence="3" id="KW-0677">Repeat</keyword>
<keyword evidence="5" id="KW-0804">Transcription</keyword>
<feature type="compositionally biased region" description="Polar residues" evidence="8">
    <location>
        <begin position="841"/>
        <end position="867"/>
    </location>
</feature>
<dbReference type="InterPro" id="IPR036291">
    <property type="entry name" value="NAD(P)-bd_dom_sf"/>
</dbReference>
<dbReference type="Gene3D" id="1.10.472.10">
    <property type="entry name" value="Cyclin-like"/>
    <property type="match status" value="2"/>
</dbReference>
<dbReference type="InterPro" id="IPR013763">
    <property type="entry name" value="Cyclin-like_dom"/>
</dbReference>
<keyword evidence="11" id="KW-1185">Reference proteome</keyword>
<dbReference type="PRINTS" id="PR00685">
    <property type="entry name" value="TIFACTORIIB"/>
</dbReference>
<keyword evidence="7" id="KW-0862">Zinc</keyword>
<dbReference type="Gene3D" id="3.40.50.720">
    <property type="entry name" value="NAD(P)-binding Rossmann-like Domain"/>
    <property type="match status" value="1"/>
</dbReference>
<dbReference type="InterPro" id="IPR036915">
    <property type="entry name" value="Cyclin-like_sf"/>
</dbReference>
<evidence type="ECO:0000256" key="1">
    <source>
        <dbReference type="ARBA" id="ARBA00010857"/>
    </source>
</evidence>